<name>A0AAW1X4B8_RUBAR</name>
<gene>
    <name evidence="2" type="ORF">M0R45_019027</name>
</gene>
<protein>
    <submittedName>
        <fullName evidence="2">Uncharacterized protein</fullName>
    </submittedName>
</protein>
<evidence type="ECO:0000313" key="3">
    <source>
        <dbReference type="Proteomes" id="UP001457282"/>
    </source>
</evidence>
<organism evidence="2 3">
    <name type="scientific">Rubus argutus</name>
    <name type="common">Southern blackberry</name>
    <dbReference type="NCBI Taxonomy" id="59490"/>
    <lineage>
        <taxon>Eukaryota</taxon>
        <taxon>Viridiplantae</taxon>
        <taxon>Streptophyta</taxon>
        <taxon>Embryophyta</taxon>
        <taxon>Tracheophyta</taxon>
        <taxon>Spermatophyta</taxon>
        <taxon>Magnoliopsida</taxon>
        <taxon>eudicotyledons</taxon>
        <taxon>Gunneridae</taxon>
        <taxon>Pentapetalae</taxon>
        <taxon>rosids</taxon>
        <taxon>fabids</taxon>
        <taxon>Rosales</taxon>
        <taxon>Rosaceae</taxon>
        <taxon>Rosoideae</taxon>
        <taxon>Rosoideae incertae sedis</taxon>
        <taxon>Rubus</taxon>
    </lineage>
</organism>
<proteinExistence type="predicted"/>
<accession>A0AAW1X4B8</accession>
<dbReference type="AlphaFoldDB" id="A0AAW1X4B8"/>
<reference evidence="2 3" key="1">
    <citation type="journal article" date="2023" name="G3 (Bethesda)">
        <title>A chromosome-length genome assembly and annotation of blackberry (Rubus argutus, cv. 'Hillquist').</title>
        <authorList>
            <person name="Bruna T."/>
            <person name="Aryal R."/>
            <person name="Dudchenko O."/>
            <person name="Sargent D.J."/>
            <person name="Mead D."/>
            <person name="Buti M."/>
            <person name="Cavallini A."/>
            <person name="Hytonen T."/>
            <person name="Andres J."/>
            <person name="Pham M."/>
            <person name="Weisz D."/>
            <person name="Mascagni F."/>
            <person name="Usai G."/>
            <person name="Natali L."/>
            <person name="Bassil N."/>
            <person name="Fernandez G.E."/>
            <person name="Lomsadze A."/>
            <person name="Armour M."/>
            <person name="Olukolu B."/>
            <person name="Poorten T."/>
            <person name="Britton C."/>
            <person name="Davik J."/>
            <person name="Ashrafi H."/>
            <person name="Aiden E.L."/>
            <person name="Borodovsky M."/>
            <person name="Worthington M."/>
        </authorList>
    </citation>
    <scope>NUCLEOTIDE SEQUENCE [LARGE SCALE GENOMIC DNA]</scope>
    <source>
        <strain evidence="2">PI 553951</strain>
    </source>
</reference>
<keyword evidence="3" id="KW-1185">Reference proteome</keyword>
<feature type="region of interest" description="Disordered" evidence="1">
    <location>
        <begin position="1"/>
        <end position="22"/>
    </location>
</feature>
<dbReference type="Proteomes" id="UP001457282">
    <property type="component" value="Unassembled WGS sequence"/>
</dbReference>
<dbReference type="EMBL" id="JBEDUW010000004">
    <property type="protein sequence ID" value="KAK9931763.1"/>
    <property type="molecule type" value="Genomic_DNA"/>
</dbReference>
<evidence type="ECO:0000256" key="1">
    <source>
        <dbReference type="SAM" id="MobiDB-lite"/>
    </source>
</evidence>
<evidence type="ECO:0000313" key="2">
    <source>
        <dbReference type="EMBL" id="KAK9931763.1"/>
    </source>
</evidence>
<comment type="caution">
    <text evidence="2">The sequence shown here is derived from an EMBL/GenBank/DDBJ whole genome shotgun (WGS) entry which is preliminary data.</text>
</comment>
<sequence>MNDVETKSNRPKRNKDGDGDKHGIKLKLTYIEWIQAHRWILFHTDNVTPYLRKHLVVLRSNNPRVDDHQIQRIHLAASIPGLQNML</sequence>